<dbReference type="Gene3D" id="3.40.50.1950">
    <property type="entry name" value="Flavin prenyltransferase-like"/>
    <property type="match status" value="1"/>
</dbReference>
<sequence>MASITIRNIEDEVKQAIRMRAAGNGRSVEEELRTVLRDLASEDGGADGEAGEIKASLPLVDGGTESSALSGTELTGRTVLLIISGGIAAYKSLDLIRRLRERGAAVRVVLTEAAQQFVTPMAAAALSGGHCYTDLWDRQTEIDVGHIRLARSADLVIVAPATADRMAKMVQGIADDLAGAVLLATRAPVLLAPAMNPAMWSHPATQRNVEQLKVDGCHLIGPKTGEMAESGEAGPGRMAEPLAIAEEAARMFSPLVGDRPLAGRHVVITSGPTHEPIDPVRYIANRSSGRQGHAIAAACARAGAKVTLVSGPVTLPDPQGVDVVRVQTALEMKAAVEEVLPADVAIFVAAVADYRASRIAEQKTKKTEGGLTKLKLTENPDILASIARHENMRPALIVGFAAETQNVEAYAEEKRIRKGADMVVANDVSHDSGIGGAGGVMGGERNRVALATAKGVETWPEMSKDEVAERLVLAIAEQLSA</sequence>
<evidence type="ECO:0000313" key="8">
    <source>
        <dbReference type="EMBL" id="OXT01999.1"/>
    </source>
</evidence>
<evidence type="ECO:0000259" key="7">
    <source>
        <dbReference type="Pfam" id="PF22513"/>
    </source>
</evidence>
<dbReference type="EC" id="6.3.2.5" evidence="3"/>
<comment type="caution">
    <text evidence="3">Lacks conserved residue(s) required for the propagation of feature annotation.</text>
</comment>
<dbReference type="Gene3D" id="3.40.50.10300">
    <property type="entry name" value="CoaB-like"/>
    <property type="match status" value="1"/>
</dbReference>
<comment type="function">
    <text evidence="4">Catalyzes two steps in the biosynthesis of coenzyme A. In the first step cysteine is conjugated to 4'-phosphopantothenate to form 4-phosphopantothenoylcysteine, in the latter compound is decarboxylated to form 4'-phosphopantotheine.</text>
</comment>
<comment type="pathway">
    <text evidence="3 4">Cofactor biosynthesis; coenzyme A biosynthesis; CoA from (R)-pantothenate: step 2/5.</text>
</comment>
<keyword evidence="9" id="KW-1185">Reference proteome</keyword>
<dbReference type="InterPro" id="IPR003382">
    <property type="entry name" value="Flavoprotein"/>
</dbReference>
<dbReference type="InterPro" id="IPR036551">
    <property type="entry name" value="Flavin_trans-like"/>
</dbReference>
<dbReference type="InterPro" id="IPR005252">
    <property type="entry name" value="CoaBC"/>
</dbReference>
<dbReference type="SUPFAM" id="SSF52507">
    <property type="entry name" value="Homo-oligomeric flavin-containing Cys decarboxylases, HFCD"/>
    <property type="match status" value="1"/>
</dbReference>
<comment type="caution">
    <text evidence="8">The sequence shown here is derived from an EMBL/GenBank/DDBJ whole genome shotgun (WGS) entry which is preliminary data.</text>
</comment>
<organism evidence="8 9">
    <name type="scientific">Notoacmeibacter marinus</name>
    <dbReference type="NCBI Taxonomy" id="1876515"/>
    <lineage>
        <taxon>Bacteria</taxon>
        <taxon>Pseudomonadati</taxon>
        <taxon>Pseudomonadota</taxon>
        <taxon>Alphaproteobacteria</taxon>
        <taxon>Hyphomicrobiales</taxon>
        <taxon>Notoacmeibacteraceae</taxon>
        <taxon>Notoacmeibacter</taxon>
    </lineage>
</organism>
<dbReference type="InterPro" id="IPR013321">
    <property type="entry name" value="Arc_rbn_hlx_hlx"/>
</dbReference>
<dbReference type="UniPathway" id="UPA00241">
    <property type="reaction ID" value="UER00353"/>
</dbReference>
<dbReference type="GO" id="GO:0015941">
    <property type="term" value="P:pantothenate catabolic process"/>
    <property type="evidence" value="ECO:0007669"/>
    <property type="project" value="InterPro"/>
</dbReference>
<gene>
    <name evidence="3" type="primary">coaBC</name>
    <name evidence="8" type="ORF">B7H23_03435</name>
</gene>
<evidence type="ECO:0000259" key="6">
    <source>
        <dbReference type="Pfam" id="PF04127"/>
    </source>
</evidence>
<comment type="cofactor">
    <cofactor evidence="3">
        <name>FMN</name>
        <dbReference type="ChEBI" id="CHEBI:58210"/>
    </cofactor>
    <text evidence="3">Binds 1 FMN per subunit.</text>
</comment>
<dbReference type="SUPFAM" id="SSF47598">
    <property type="entry name" value="Ribbon-helix-helix"/>
    <property type="match status" value="1"/>
</dbReference>
<comment type="catalytic activity">
    <reaction evidence="3 4">
        <text>N-[(R)-4-phosphopantothenoyl]-L-cysteine + H(+) = (R)-4'-phosphopantetheine + CO2</text>
        <dbReference type="Rhea" id="RHEA:16793"/>
        <dbReference type="ChEBI" id="CHEBI:15378"/>
        <dbReference type="ChEBI" id="CHEBI:16526"/>
        <dbReference type="ChEBI" id="CHEBI:59458"/>
        <dbReference type="ChEBI" id="CHEBI:61723"/>
        <dbReference type="EC" id="4.1.1.36"/>
    </reaction>
</comment>
<dbReference type="RefSeq" id="WP_094075964.1">
    <property type="nucleotide sequence ID" value="NZ_NBYO01000001.1"/>
</dbReference>
<feature type="binding site" evidence="3">
    <location>
        <position position="353"/>
    </location>
    <ligand>
        <name>CTP</name>
        <dbReference type="ChEBI" id="CHEBI:37563"/>
    </ligand>
</feature>
<dbReference type="Pfam" id="PF04127">
    <property type="entry name" value="DFP"/>
    <property type="match status" value="1"/>
</dbReference>
<dbReference type="GO" id="GO:0006355">
    <property type="term" value="P:regulation of DNA-templated transcription"/>
    <property type="evidence" value="ECO:0007669"/>
    <property type="project" value="InterPro"/>
</dbReference>
<dbReference type="GO" id="GO:0004632">
    <property type="term" value="F:phosphopantothenate--cysteine ligase activity"/>
    <property type="evidence" value="ECO:0007669"/>
    <property type="project" value="UniProtKB-UniRule"/>
</dbReference>
<feature type="binding site" evidence="3">
    <location>
        <position position="418"/>
    </location>
    <ligand>
        <name>CTP</name>
        <dbReference type="ChEBI" id="CHEBI:37563"/>
    </ligand>
</feature>
<comment type="catalytic activity">
    <reaction evidence="3 4">
        <text>(R)-4'-phosphopantothenate + L-cysteine + CTP = N-[(R)-4-phosphopantothenoyl]-L-cysteine + CMP + diphosphate + H(+)</text>
        <dbReference type="Rhea" id="RHEA:19397"/>
        <dbReference type="ChEBI" id="CHEBI:10986"/>
        <dbReference type="ChEBI" id="CHEBI:15378"/>
        <dbReference type="ChEBI" id="CHEBI:33019"/>
        <dbReference type="ChEBI" id="CHEBI:35235"/>
        <dbReference type="ChEBI" id="CHEBI:37563"/>
        <dbReference type="ChEBI" id="CHEBI:59458"/>
        <dbReference type="ChEBI" id="CHEBI:60377"/>
        <dbReference type="EC" id="6.3.2.5"/>
    </reaction>
</comment>
<reference evidence="9" key="1">
    <citation type="journal article" date="2017" name="Int. J. Syst. Evol. Microbiol.">
        <title>Notoacmeibacter marinus gen. nov., sp. nov., isolated from the gut of a limpet and proposal of Notoacmeibacteraceae fam. nov. in the order Rhizobiales of the class Alphaproteobacteria.</title>
        <authorList>
            <person name="Huang Z."/>
            <person name="Guo F."/>
            <person name="Lai Q."/>
        </authorList>
    </citation>
    <scope>NUCLEOTIDE SEQUENCE [LARGE SCALE GENOMIC DNA]</scope>
    <source>
        <strain evidence="9">XMTR2A4</strain>
    </source>
</reference>
<keyword evidence="3" id="KW-0479">Metal-binding</keyword>
<dbReference type="Proteomes" id="UP000215405">
    <property type="component" value="Unassembled WGS sequence"/>
</dbReference>
<name>A0A231V1B9_9HYPH</name>
<dbReference type="NCBIfam" id="TIGR00521">
    <property type="entry name" value="coaBC_dfp"/>
    <property type="match status" value="1"/>
</dbReference>
<dbReference type="Pfam" id="PF22513">
    <property type="entry name" value="FitA-like_RHH"/>
    <property type="match status" value="1"/>
</dbReference>
<dbReference type="Pfam" id="PF02441">
    <property type="entry name" value="Flavoprotein"/>
    <property type="match status" value="1"/>
</dbReference>
<evidence type="ECO:0000256" key="2">
    <source>
        <dbReference type="ARBA" id="ARBA00023239"/>
    </source>
</evidence>
<feature type="binding site" evidence="3">
    <location>
        <begin position="380"/>
        <end position="383"/>
    </location>
    <ligand>
        <name>CTP</name>
        <dbReference type="ChEBI" id="CHEBI:37563"/>
    </ligand>
</feature>
<dbReference type="SUPFAM" id="SSF102645">
    <property type="entry name" value="CoaB-like"/>
    <property type="match status" value="1"/>
</dbReference>
<comment type="similarity">
    <text evidence="3 4">In the C-terminal section; belongs to the PPC synthetase family.</text>
</comment>
<keyword evidence="2 3" id="KW-0456">Lyase</keyword>
<evidence type="ECO:0000313" key="9">
    <source>
        <dbReference type="Proteomes" id="UP000215405"/>
    </source>
</evidence>
<keyword evidence="3" id="KW-0511">Multifunctional enzyme</keyword>
<keyword evidence="1 3" id="KW-0210">Decarboxylase</keyword>
<dbReference type="GO" id="GO:0010181">
    <property type="term" value="F:FMN binding"/>
    <property type="evidence" value="ECO:0007669"/>
    <property type="project" value="UniProtKB-UniRule"/>
</dbReference>
<keyword evidence="3 4" id="KW-0285">Flavoprotein</keyword>
<dbReference type="AlphaFoldDB" id="A0A231V1B9"/>
<feature type="binding site" evidence="3">
    <location>
        <position position="363"/>
    </location>
    <ligand>
        <name>CTP</name>
        <dbReference type="ChEBI" id="CHEBI:37563"/>
    </ligand>
</feature>
<dbReference type="GO" id="GO:0015937">
    <property type="term" value="P:coenzyme A biosynthetic process"/>
    <property type="evidence" value="ECO:0007669"/>
    <property type="project" value="UniProtKB-UniRule"/>
</dbReference>
<feature type="domain" description="Flavoprotein" evidence="5">
    <location>
        <begin position="78"/>
        <end position="250"/>
    </location>
</feature>
<dbReference type="PANTHER" id="PTHR14359:SF6">
    <property type="entry name" value="PHOSPHOPANTOTHENOYLCYSTEINE DECARBOXYLASE"/>
    <property type="match status" value="1"/>
</dbReference>
<accession>A0A231V1B9</accession>
<evidence type="ECO:0000256" key="4">
    <source>
        <dbReference type="RuleBase" id="RU364078"/>
    </source>
</evidence>
<comment type="similarity">
    <text evidence="3 4">In the N-terminal section; belongs to the HFCD (homo-oligomeric flavin containing Cys decarboxylase) superfamily.</text>
</comment>
<dbReference type="Gene3D" id="1.10.1220.10">
    <property type="entry name" value="Met repressor-like"/>
    <property type="match status" value="1"/>
</dbReference>
<dbReference type="EC" id="4.1.1.36" evidence="3"/>
<comment type="pathway">
    <text evidence="3 4">Cofactor biosynthesis; coenzyme A biosynthesis; CoA from (R)-pantothenate: step 3/5.</text>
</comment>
<evidence type="ECO:0000259" key="5">
    <source>
        <dbReference type="Pfam" id="PF02441"/>
    </source>
</evidence>
<feature type="binding site" evidence="3">
    <location>
        <position position="400"/>
    </location>
    <ligand>
        <name>CTP</name>
        <dbReference type="ChEBI" id="CHEBI:37563"/>
    </ligand>
</feature>
<dbReference type="HAMAP" id="MF_02225">
    <property type="entry name" value="CoaBC"/>
    <property type="match status" value="1"/>
</dbReference>
<feature type="region of interest" description="Phosphopantothenate--cysteine ligase" evidence="3">
    <location>
        <begin position="266"/>
        <end position="481"/>
    </location>
</feature>
<keyword evidence="3 4" id="KW-0288">FMN</keyword>
<dbReference type="GO" id="GO:0004633">
    <property type="term" value="F:phosphopantothenoylcysteine decarboxylase activity"/>
    <property type="evidence" value="ECO:0007669"/>
    <property type="project" value="UniProtKB-UniRule"/>
</dbReference>
<evidence type="ECO:0000256" key="3">
    <source>
        <dbReference type="HAMAP-Rule" id="MF_02225"/>
    </source>
</evidence>
<feature type="binding site" evidence="3">
    <location>
        <position position="414"/>
    </location>
    <ligand>
        <name>CTP</name>
        <dbReference type="ChEBI" id="CHEBI:37563"/>
    </ligand>
</feature>
<dbReference type="EMBL" id="NBYO01000001">
    <property type="protein sequence ID" value="OXT01999.1"/>
    <property type="molecule type" value="Genomic_DNA"/>
</dbReference>
<feature type="domain" description="DNA/pantothenate metabolism flavoprotein C-terminal" evidence="6">
    <location>
        <begin position="261"/>
        <end position="477"/>
    </location>
</feature>
<dbReference type="InterPro" id="IPR010985">
    <property type="entry name" value="Ribbon_hlx_hlx"/>
</dbReference>
<dbReference type="GO" id="GO:0046872">
    <property type="term" value="F:metal ion binding"/>
    <property type="evidence" value="ECO:0007669"/>
    <property type="project" value="UniProtKB-KW"/>
</dbReference>
<dbReference type="PANTHER" id="PTHR14359">
    <property type="entry name" value="HOMO-OLIGOMERIC FLAVIN CONTAINING CYS DECARBOXYLASE FAMILY"/>
    <property type="match status" value="1"/>
</dbReference>
<dbReference type="GO" id="GO:0071513">
    <property type="term" value="C:phosphopantothenoylcysteine decarboxylase complex"/>
    <property type="evidence" value="ECO:0007669"/>
    <property type="project" value="TreeGrafter"/>
</dbReference>
<comment type="cofactor">
    <cofactor evidence="3">
        <name>Mg(2+)</name>
        <dbReference type="ChEBI" id="CHEBI:18420"/>
    </cofactor>
</comment>
<keyword evidence="3" id="KW-0460">Magnesium</keyword>
<proteinExistence type="inferred from homology"/>
<feature type="domain" description="Antitoxin FitA-like ribbon-helix-helix" evidence="7">
    <location>
        <begin position="2"/>
        <end position="39"/>
    </location>
</feature>
<protein>
    <recommendedName>
        <fullName evidence="3">Coenzyme A biosynthesis bifunctional protein CoaBC</fullName>
    </recommendedName>
    <alternativeName>
        <fullName evidence="3">DNA/pantothenate metabolism flavoprotein</fullName>
    </alternativeName>
    <alternativeName>
        <fullName evidence="3">Phosphopantothenoylcysteine synthetase/decarboxylase</fullName>
        <shortName evidence="3">PPCS-PPCDC</shortName>
    </alternativeName>
    <domain>
        <recommendedName>
            <fullName evidence="3">Phosphopantothenoylcysteine decarboxylase</fullName>
            <shortName evidence="3">PPC decarboxylase</shortName>
            <shortName evidence="3">PPC-DC</shortName>
            <ecNumber evidence="3">4.1.1.36</ecNumber>
        </recommendedName>
        <alternativeName>
            <fullName evidence="3">CoaC</fullName>
        </alternativeName>
    </domain>
    <domain>
        <recommendedName>
            <fullName evidence="3">Phosphopantothenate--cysteine ligase</fullName>
            <ecNumber evidence="3">6.3.2.5</ecNumber>
        </recommendedName>
        <alternativeName>
            <fullName evidence="3">CoaB</fullName>
        </alternativeName>
        <alternativeName>
            <fullName evidence="3">Phosphopantothenoylcysteine synthetase</fullName>
            <shortName evidence="3">PPC synthetase</shortName>
            <shortName evidence="3">PPC-S</shortName>
        </alternativeName>
    </domain>
</protein>
<comment type="function">
    <text evidence="3">Catalyzes two sequential steps in the biosynthesis of coenzyme A. In the first step cysteine is conjugated to 4'-phosphopantothenate to form 4-phosphopantothenoylcysteine. In the second step the latter compound is decarboxylated to form 4'-phosphopantotheine.</text>
</comment>
<dbReference type="InterPro" id="IPR053853">
    <property type="entry name" value="FitA-like_RHH"/>
</dbReference>
<dbReference type="InterPro" id="IPR007085">
    <property type="entry name" value="DNA/pantothenate-metab_flavo_C"/>
</dbReference>
<feature type="region of interest" description="Phosphopantothenoylcysteine decarboxylase" evidence="3">
    <location>
        <begin position="1"/>
        <end position="265"/>
    </location>
</feature>
<dbReference type="InterPro" id="IPR035929">
    <property type="entry name" value="CoaB-like_sf"/>
</dbReference>
<evidence type="ECO:0000256" key="1">
    <source>
        <dbReference type="ARBA" id="ARBA00022793"/>
    </source>
</evidence>
<keyword evidence="3 4" id="KW-0436">Ligase</keyword>